<evidence type="ECO:0000256" key="1">
    <source>
        <dbReference type="ARBA" id="ARBA00004370"/>
    </source>
</evidence>
<dbReference type="Pfam" id="PF00015">
    <property type="entry name" value="MCPsignal"/>
    <property type="match status" value="1"/>
</dbReference>
<evidence type="ECO:0000259" key="5">
    <source>
        <dbReference type="PROSITE" id="PS50111"/>
    </source>
</evidence>
<comment type="caution">
    <text evidence="6">The sequence shown here is derived from an EMBL/GenBank/DDBJ whole genome shotgun (WGS) entry which is preliminary data.</text>
</comment>
<feature type="domain" description="Methyl-accepting transducer" evidence="5">
    <location>
        <begin position="1"/>
        <end position="111"/>
    </location>
</feature>
<dbReference type="PANTHER" id="PTHR32089:SF120">
    <property type="entry name" value="METHYL-ACCEPTING CHEMOTAXIS PROTEIN TLPQ"/>
    <property type="match status" value="1"/>
</dbReference>
<keyword evidence="2 4" id="KW-0807">Transducer</keyword>
<evidence type="ECO:0000313" key="9">
    <source>
        <dbReference type="Proteomes" id="UP000287865"/>
    </source>
</evidence>
<gene>
    <name evidence="6" type="ORF">B0I24_10616</name>
    <name evidence="7" type="ORF">CWE07_07780</name>
</gene>
<sequence>MAASASRDTSGVVASGSAELAKVVSTTQRIAETIKSSATAARSLTEQAKSINEIVAVIHGIAEQTNLLALNAAIEAARAGDQGRGFAVVADEVRTLASRTASSTSNISDEVAKRKFGGCHCYSPF</sequence>
<name>A0A327WVN1_9GAMM</name>
<accession>A0A327WVN1</accession>
<reference evidence="7 9" key="1">
    <citation type="journal article" date="2018" name="Front. Microbiol.">
        <title>Genome-Based Analysis Reveals the Taxonomy and Diversity of the Family Idiomarinaceae.</title>
        <authorList>
            <person name="Liu Y."/>
            <person name="Lai Q."/>
            <person name="Shao Z."/>
        </authorList>
    </citation>
    <scope>NUCLEOTIDE SEQUENCE [LARGE SCALE GENOMIC DNA]</scope>
    <source>
        <strain evidence="7 9">CF12-14</strain>
    </source>
</reference>
<evidence type="ECO:0000256" key="4">
    <source>
        <dbReference type="PROSITE-ProRule" id="PRU00284"/>
    </source>
</evidence>
<dbReference type="GO" id="GO:0007165">
    <property type="term" value="P:signal transduction"/>
    <property type="evidence" value="ECO:0007669"/>
    <property type="project" value="UniProtKB-KW"/>
</dbReference>
<keyword evidence="9" id="KW-1185">Reference proteome</keyword>
<proteinExistence type="inferred from homology"/>
<dbReference type="AlphaFoldDB" id="A0A327WVN1"/>
<dbReference type="GO" id="GO:0016020">
    <property type="term" value="C:membrane"/>
    <property type="evidence" value="ECO:0007669"/>
    <property type="project" value="UniProtKB-SubCell"/>
</dbReference>
<dbReference type="Proteomes" id="UP000249203">
    <property type="component" value="Unassembled WGS sequence"/>
</dbReference>
<evidence type="ECO:0000313" key="8">
    <source>
        <dbReference type="Proteomes" id="UP000249203"/>
    </source>
</evidence>
<protein>
    <submittedName>
        <fullName evidence="6">Methyl-accepting chemotaxis protein (MCP) signaling protein</fullName>
    </submittedName>
</protein>
<dbReference type="Proteomes" id="UP000287865">
    <property type="component" value="Unassembled WGS sequence"/>
</dbReference>
<comment type="similarity">
    <text evidence="3">Belongs to the methyl-accepting chemotaxis (MCP) protein family.</text>
</comment>
<dbReference type="SUPFAM" id="SSF58104">
    <property type="entry name" value="Methyl-accepting chemotaxis protein (MCP) signaling domain"/>
    <property type="match status" value="1"/>
</dbReference>
<reference evidence="6 8" key="2">
    <citation type="submission" date="2018-06" db="EMBL/GenBank/DDBJ databases">
        <title>Genomic Encyclopedia of Type Strains, Phase III (KMG-III): the genomes of soil and plant-associated and newly described type strains.</title>
        <authorList>
            <person name="Whitman W."/>
        </authorList>
    </citation>
    <scope>NUCLEOTIDE SEQUENCE [LARGE SCALE GENOMIC DNA]</scope>
    <source>
        <strain evidence="6 8">CGMCC 1.15366</strain>
    </source>
</reference>
<comment type="subcellular location">
    <subcellularLocation>
        <location evidence="1">Membrane</location>
    </subcellularLocation>
</comment>
<dbReference type="InterPro" id="IPR004089">
    <property type="entry name" value="MCPsignal_dom"/>
</dbReference>
<evidence type="ECO:0000256" key="2">
    <source>
        <dbReference type="ARBA" id="ARBA00023224"/>
    </source>
</evidence>
<evidence type="ECO:0000313" key="7">
    <source>
        <dbReference type="EMBL" id="RUO24562.1"/>
    </source>
</evidence>
<dbReference type="GO" id="GO:0006935">
    <property type="term" value="P:chemotaxis"/>
    <property type="evidence" value="ECO:0007669"/>
    <property type="project" value="UniProtKB-ARBA"/>
</dbReference>
<dbReference type="EMBL" id="PIPK01000006">
    <property type="protein sequence ID" value="RUO24562.1"/>
    <property type="molecule type" value="Genomic_DNA"/>
</dbReference>
<dbReference type="PANTHER" id="PTHR32089">
    <property type="entry name" value="METHYL-ACCEPTING CHEMOTAXIS PROTEIN MCPB"/>
    <property type="match status" value="1"/>
</dbReference>
<dbReference type="Gene3D" id="1.10.287.950">
    <property type="entry name" value="Methyl-accepting chemotaxis protein"/>
    <property type="match status" value="1"/>
</dbReference>
<dbReference type="PROSITE" id="PS50111">
    <property type="entry name" value="CHEMOTAXIS_TRANSDUC_2"/>
    <property type="match status" value="1"/>
</dbReference>
<dbReference type="EMBL" id="QLMD01000006">
    <property type="protein sequence ID" value="RAJ96953.1"/>
    <property type="molecule type" value="Genomic_DNA"/>
</dbReference>
<organism evidence="6 8">
    <name type="scientific">Aliidiomarina maris</name>
    <dbReference type="NCBI Taxonomy" id="531312"/>
    <lineage>
        <taxon>Bacteria</taxon>
        <taxon>Pseudomonadati</taxon>
        <taxon>Pseudomonadota</taxon>
        <taxon>Gammaproteobacteria</taxon>
        <taxon>Alteromonadales</taxon>
        <taxon>Idiomarinaceae</taxon>
        <taxon>Aliidiomarina</taxon>
    </lineage>
</organism>
<evidence type="ECO:0000256" key="3">
    <source>
        <dbReference type="ARBA" id="ARBA00029447"/>
    </source>
</evidence>
<evidence type="ECO:0000313" key="6">
    <source>
        <dbReference type="EMBL" id="RAJ96953.1"/>
    </source>
</evidence>